<protein>
    <submittedName>
        <fullName evidence="1">Uncharacterized protein</fullName>
    </submittedName>
</protein>
<dbReference type="Proteomes" id="UP000026962">
    <property type="component" value="Chromosome 10"/>
</dbReference>
<proteinExistence type="predicted"/>
<reference evidence="1" key="2">
    <citation type="submission" date="2018-05" db="EMBL/GenBank/DDBJ databases">
        <title>OpunRS2 (Oryza punctata Reference Sequence Version 2).</title>
        <authorList>
            <person name="Zhang J."/>
            <person name="Kudrna D."/>
            <person name="Lee S."/>
            <person name="Talag J."/>
            <person name="Welchert J."/>
            <person name="Wing R.A."/>
        </authorList>
    </citation>
    <scope>NUCLEOTIDE SEQUENCE [LARGE SCALE GENOMIC DNA]</scope>
</reference>
<sequence>MERKRRMVVRRPK</sequence>
<keyword evidence="2" id="KW-1185">Reference proteome</keyword>
<dbReference type="Gramene" id="OPUNC10G00500.1">
    <property type="protein sequence ID" value="OPUNC10G00500.1"/>
    <property type="gene ID" value="OPUNC10G00500"/>
</dbReference>
<name>A0A0E0M508_ORYPU</name>
<evidence type="ECO:0000313" key="2">
    <source>
        <dbReference type="Proteomes" id="UP000026962"/>
    </source>
</evidence>
<organism evidence="1">
    <name type="scientific">Oryza punctata</name>
    <name type="common">Red rice</name>
    <dbReference type="NCBI Taxonomy" id="4537"/>
    <lineage>
        <taxon>Eukaryota</taxon>
        <taxon>Viridiplantae</taxon>
        <taxon>Streptophyta</taxon>
        <taxon>Embryophyta</taxon>
        <taxon>Tracheophyta</taxon>
        <taxon>Spermatophyta</taxon>
        <taxon>Magnoliopsida</taxon>
        <taxon>Liliopsida</taxon>
        <taxon>Poales</taxon>
        <taxon>Poaceae</taxon>
        <taxon>BOP clade</taxon>
        <taxon>Oryzoideae</taxon>
        <taxon>Oryzeae</taxon>
        <taxon>Oryzinae</taxon>
        <taxon>Oryza</taxon>
    </lineage>
</organism>
<dbReference type="EnsemblPlants" id="OPUNC10G00500.1">
    <property type="protein sequence ID" value="OPUNC10G00500.1"/>
    <property type="gene ID" value="OPUNC10G00500"/>
</dbReference>
<accession>A0A0E0M508</accession>
<evidence type="ECO:0000313" key="1">
    <source>
        <dbReference type="EnsemblPlants" id="OPUNC10G00500.1"/>
    </source>
</evidence>
<dbReference type="HOGENOM" id="CLU_3436081_0_0_1"/>
<reference evidence="1" key="1">
    <citation type="submission" date="2015-04" db="UniProtKB">
        <authorList>
            <consortium name="EnsemblPlants"/>
        </authorList>
    </citation>
    <scope>IDENTIFICATION</scope>
</reference>